<reference evidence="2 3" key="1">
    <citation type="submission" date="2023-12" db="EMBL/GenBank/DDBJ databases">
        <title>Description of an unclassified Opitutus bacterium of Verrucomicrobiota.</title>
        <authorList>
            <person name="Zhang D.-F."/>
        </authorList>
    </citation>
    <scope>NUCLEOTIDE SEQUENCE [LARGE SCALE GENOMIC DNA]</scope>
    <source>
        <strain evidence="2 3">WL0086</strain>
    </source>
</reference>
<evidence type="ECO:0000313" key="3">
    <source>
        <dbReference type="Proteomes" id="UP000738431"/>
    </source>
</evidence>
<protein>
    <recommendedName>
        <fullName evidence="4">DUF3160 domain-containing protein</fullName>
    </recommendedName>
</protein>
<keyword evidence="1" id="KW-0732">Signal</keyword>
<feature type="chain" id="PRO_5046920941" description="DUF3160 domain-containing protein" evidence="1">
    <location>
        <begin position="28"/>
        <end position="585"/>
    </location>
</feature>
<dbReference type="Proteomes" id="UP000738431">
    <property type="component" value="Chromosome"/>
</dbReference>
<gene>
    <name evidence="2" type="ORF">K1X11_020515</name>
</gene>
<keyword evidence="3" id="KW-1185">Reference proteome</keyword>
<dbReference type="EMBL" id="CP139781">
    <property type="protein sequence ID" value="WRQ87203.1"/>
    <property type="molecule type" value="Genomic_DNA"/>
</dbReference>
<evidence type="ECO:0008006" key="4">
    <source>
        <dbReference type="Google" id="ProtNLM"/>
    </source>
</evidence>
<proteinExistence type="predicted"/>
<organism evidence="2 3">
    <name type="scientific">Actomonas aquatica</name>
    <dbReference type="NCBI Taxonomy" id="2866162"/>
    <lineage>
        <taxon>Bacteria</taxon>
        <taxon>Pseudomonadati</taxon>
        <taxon>Verrucomicrobiota</taxon>
        <taxon>Opitutia</taxon>
        <taxon>Opitutales</taxon>
        <taxon>Opitutaceae</taxon>
        <taxon>Actomonas</taxon>
    </lineage>
</organism>
<name>A0ABZ1C7H1_9BACT</name>
<feature type="signal peptide" evidence="1">
    <location>
        <begin position="1"/>
        <end position="27"/>
    </location>
</feature>
<dbReference type="RefSeq" id="WP_221029384.1">
    <property type="nucleotide sequence ID" value="NZ_CP139781.1"/>
</dbReference>
<sequence length="585" mass="65808">MTPLRLLPATVAVVLLAATFTAPGLRAQTPDRPAEVDESILLPPFLVEPPSRPDRWMLATTPGFELLTTHDADFARTYTKHYFRQLALVRELVPDRYLWEPALPVRHIVVASESRRQETDTAMQQAMAALRDDRRDGQEAPDSRFLPNMRLAGHDSSVVFAFHDDPEEPNSRGIRSAWELMQGEHLRRRDNAGFYLSVARLEEKLSRRTPALPAWLIAGLTGVYRNGVFGSKTFEAATYVWYSPAQSDLFRRDPDQPRELLVLPTLFSNPPPSDPATRARWEQQAALFVRWALFADDAAHRDALWDFVDQLELSRPTDDTFRASFGFGLAEARDRLSEYLNSAVSETFALTLPRDFYPPSVATRRTRPADVGLIMGEWERLETGYVRQHAPALTELYLNRARATVQRAREAGNSPALAALSGLIEYEAGAADAARAELEYAVVSGERRPRVLQALADLRFDELRARHADTEFIPGEEVGAVRVMLNGALEQSPALPEVYVQLAELWRQIDAPLTRTDLAPLARGVRLFPHEPNVIATMVALQAERGQLAFARQILNYARARTRDARTAHFYDDLRARLDAATTQP</sequence>
<evidence type="ECO:0000313" key="2">
    <source>
        <dbReference type="EMBL" id="WRQ87203.1"/>
    </source>
</evidence>
<evidence type="ECO:0000256" key="1">
    <source>
        <dbReference type="SAM" id="SignalP"/>
    </source>
</evidence>
<accession>A0ABZ1C7H1</accession>